<accession>A0ABY6JVH1</accession>
<dbReference type="InterPro" id="IPR036397">
    <property type="entry name" value="RNaseH_sf"/>
</dbReference>
<dbReference type="PROSITE" id="PS50994">
    <property type="entry name" value="INTEGRASE"/>
    <property type="match status" value="1"/>
</dbReference>
<keyword evidence="3" id="KW-1185">Reference proteome</keyword>
<sequence length="268" mass="30856">MRNCIARYGFPQVVVSDNGPPFFSSDFGDFLSKNGISHVTSPPYHPKSNGQAEVSVREVKKLLKKQLYENEQVELDLALSRALFFIRTDVNIRKGTSPAELFLGRKIRSRLSVLSKEEVKVSKVNGQYVNSKFKVDETVKFRWITNGHPSWYTGKIFKILGRNVYLIKQGDSIKKVHQNYIKNVAWISTEDEHGPGRPVEPVTQENIDKIHDLVMLDRRMTVRQIEETLGFPKTTVDRIMRVHLGLRKISARWVPKLLTPDQKAVRRK</sequence>
<dbReference type="InterPro" id="IPR001584">
    <property type="entry name" value="Integrase_cat-core"/>
</dbReference>
<dbReference type="InterPro" id="IPR012337">
    <property type="entry name" value="RNaseH-like_sf"/>
</dbReference>
<dbReference type="Gene3D" id="3.30.420.10">
    <property type="entry name" value="Ribonuclease H-like superfamily/Ribonuclease H"/>
    <property type="match status" value="1"/>
</dbReference>
<proteinExistence type="predicted"/>
<feature type="domain" description="Integrase catalytic" evidence="1">
    <location>
        <begin position="1"/>
        <end position="106"/>
    </location>
</feature>
<name>A0ABY6JVH1_9ARAC</name>
<dbReference type="EMBL" id="CP092863">
    <property type="protein sequence ID" value="UYV60566.1"/>
    <property type="molecule type" value="Genomic_DNA"/>
</dbReference>
<organism evidence="2 3">
    <name type="scientific">Cordylochernes scorpioides</name>
    <dbReference type="NCBI Taxonomy" id="51811"/>
    <lineage>
        <taxon>Eukaryota</taxon>
        <taxon>Metazoa</taxon>
        <taxon>Ecdysozoa</taxon>
        <taxon>Arthropoda</taxon>
        <taxon>Chelicerata</taxon>
        <taxon>Arachnida</taxon>
        <taxon>Pseudoscorpiones</taxon>
        <taxon>Cheliferoidea</taxon>
        <taxon>Chernetidae</taxon>
        <taxon>Cordylochernes</taxon>
    </lineage>
</organism>
<dbReference type="InterPro" id="IPR050951">
    <property type="entry name" value="Retrovirus_Pol_polyprotein"/>
</dbReference>
<reference evidence="2 3" key="1">
    <citation type="submission" date="2022-01" db="EMBL/GenBank/DDBJ databases">
        <title>A chromosomal length assembly of Cordylochernes scorpioides.</title>
        <authorList>
            <person name="Zeh D."/>
            <person name="Zeh J."/>
        </authorList>
    </citation>
    <scope>NUCLEOTIDE SEQUENCE [LARGE SCALE GENOMIC DNA]</scope>
    <source>
        <strain evidence="2">IN4F17</strain>
        <tissue evidence="2">Whole Body</tissue>
    </source>
</reference>
<dbReference type="PANTHER" id="PTHR37984">
    <property type="entry name" value="PROTEIN CBG26694"/>
    <property type="match status" value="1"/>
</dbReference>
<dbReference type="Proteomes" id="UP001235939">
    <property type="component" value="Chromosome 01"/>
</dbReference>
<dbReference type="PANTHER" id="PTHR37984:SF5">
    <property type="entry name" value="PROTEIN NYNRIN-LIKE"/>
    <property type="match status" value="1"/>
</dbReference>
<evidence type="ECO:0000313" key="2">
    <source>
        <dbReference type="EMBL" id="UYV60566.1"/>
    </source>
</evidence>
<evidence type="ECO:0000259" key="1">
    <source>
        <dbReference type="PROSITE" id="PS50994"/>
    </source>
</evidence>
<gene>
    <name evidence="2" type="ORF">LAZ67_1001543</name>
</gene>
<protein>
    <submittedName>
        <fullName evidence="2">K02A2.6-like</fullName>
    </submittedName>
</protein>
<evidence type="ECO:0000313" key="3">
    <source>
        <dbReference type="Proteomes" id="UP001235939"/>
    </source>
</evidence>
<dbReference type="SUPFAM" id="SSF53098">
    <property type="entry name" value="Ribonuclease H-like"/>
    <property type="match status" value="1"/>
</dbReference>